<dbReference type="AlphaFoldDB" id="A0A1C5HTJ1"/>
<dbReference type="EMBL" id="LT607753">
    <property type="protein sequence ID" value="SCG49213.1"/>
    <property type="molecule type" value="Genomic_DNA"/>
</dbReference>
<protein>
    <submittedName>
        <fullName evidence="1">Uncharacterized protein</fullName>
    </submittedName>
</protein>
<evidence type="ECO:0000313" key="1">
    <source>
        <dbReference type="EMBL" id="SCG49213.1"/>
    </source>
</evidence>
<reference evidence="2" key="1">
    <citation type="submission" date="2016-06" db="EMBL/GenBank/DDBJ databases">
        <authorList>
            <person name="Varghese N."/>
            <person name="Submissions Spin"/>
        </authorList>
    </citation>
    <scope>NUCLEOTIDE SEQUENCE [LARGE SCALE GENOMIC DNA]</scope>
    <source>
        <strain evidence="2">DSM 45161</strain>
    </source>
</reference>
<dbReference type="Proteomes" id="UP000198215">
    <property type="component" value="Chromosome I"/>
</dbReference>
<accession>A0A1C5HTJ1</accession>
<organism evidence="1 2">
    <name type="scientific">Micromonospora coxensis</name>
    <dbReference type="NCBI Taxonomy" id="356852"/>
    <lineage>
        <taxon>Bacteria</taxon>
        <taxon>Bacillati</taxon>
        <taxon>Actinomycetota</taxon>
        <taxon>Actinomycetes</taxon>
        <taxon>Micromonosporales</taxon>
        <taxon>Micromonosporaceae</taxon>
        <taxon>Micromonospora</taxon>
    </lineage>
</organism>
<keyword evidence="2" id="KW-1185">Reference proteome</keyword>
<sequence>MRRRPRDGSLPGMGQDARGFAYVERADGTVVITHHGRAAGTLRGGRAAEFLAEVGADPQLVMARWTGNYRRGNERTARQHPRNRG</sequence>
<gene>
    <name evidence="1" type="ORF">GA0070614_1758</name>
</gene>
<name>A0A1C5HTJ1_9ACTN</name>
<proteinExistence type="predicted"/>
<evidence type="ECO:0000313" key="2">
    <source>
        <dbReference type="Proteomes" id="UP000198215"/>
    </source>
</evidence>